<organism evidence="1 2">
    <name type="scientific">Cryptosporangium arvum DSM 44712</name>
    <dbReference type="NCBI Taxonomy" id="927661"/>
    <lineage>
        <taxon>Bacteria</taxon>
        <taxon>Bacillati</taxon>
        <taxon>Actinomycetota</taxon>
        <taxon>Actinomycetes</taxon>
        <taxon>Cryptosporangiales</taxon>
        <taxon>Cryptosporangiaceae</taxon>
        <taxon>Cryptosporangium</taxon>
    </lineage>
</organism>
<protein>
    <recommendedName>
        <fullName evidence="3">Tetratricopeptide repeat protein</fullName>
    </recommendedName>
</protein>
<dbReference type="SUPFAM" id="SSF48452">
    <property type="entry name" value="TPR-like"/>
    <property type="match status" value="1"/>
</dbReference>
<sequence>MGFAQEVRAAFRRGDTAAVTLLAQAEVERARTTGDSAGEVEALYALARVALREEDRPRAEQLAEAALVVAMAAGDRALEERPRHVLAAVARLSGDHLTARERYRASIALNEELGRPETVTSESYNLAFTELHLGDLERARELFAAVRRRTADPAMLAYLAIGGAALARAEGDHERAAELLGSVDAAFAAIGQVPDPDDAAELAAVRDATVAALGEERFRERYAAGTSRRPDDLG</sequence>
<accession>A0A010Z3G1</accession>
<dbReference type="Gene3D" id="1.25.40.10">
    <property type="entry name" value="Tetratricopeptide repeat domain"/>
    <property type="match status" value="1"/>
</dbReference>
<reference evidence="1 2" key="1">
    <citation type="submission" date="2013-07" db="EMBL/GenBank/DDBJ databases">
        <authorList>
            <consortium name="DOE Joint Genome Institute"/>
            <person name="Eisen J."/>
            <person name="Huntemann M."/>
            <person name="Han J."/>
            <person name="Chen A."/>
            <person name="Kyrpides N."/>
            <person name="Mavromatis K."/>
            <person name="Markowitz V."/>
            <person name="Palaniappan K."/>
            <person name="Ivanova N."/>
            <person name="Schaumberg A."/>
            <person name="Pati A."/>
            <person name="Liolios K."/>
            <person name="Nordberg H.P."/>
            <person name="Cantor M.N."/>
            <person name="Hua S.X."/>
            <person name="Woyke T."/>
        </authorList>
    </citation>
    <scope>NUCLEOTIDE SEQUENCE [LARGE SCALE GENOMIC DNA]</scope>
    <source>
        <strain evidence="1 2">DSM 44712</strain>
    </source>
</reference>
<dbReference type="HOGENOM" id="CLU_1183440_0_0_11"/>
<comment type="caution">
    <text evidence="1">The sequence shown here is derived from an EMBL/GenBank/DDBJ whole genome shotgun (WGS) entry which is preliminary data.</text>
</comment>
<evidence type="ECO:0000313" key="1">
    <source>
        <dbReference type="EMBL" id="EXG81943.1"/>
    </source>
</evidence>
<dbReference type="EMBL" id="JFBT01000001">
    <property type="protein sequence ID" value="EXG81943.1"/>
    <property type="molecule type" value="Genomic_DNA"/>
</dbReference>
<evidence type="ECO:0008006" key="3">
    <source>
        <dbReference type="Google" id="ProtNLM"/>
    </source>
</evidence>
<keyword evidence="2" id="KW-1185">Reference proteome</keyword>
<dbReference type="AlphaFoldDB" id="A0A010Z3G1"/>
<dbReference type="InterPro" id="IPR011990">
    <property type="entry name" value="TPR-like_helical_dom_sf"/>
</dbReference>
<dbReference type="RefSeq" id="WP_035851458.1">
    <property type="nucleotide sequence ID" value="NZ_KK073874.1"/>
</dbReference>
<name>A0A010Z3G1_9ACTN</name>
<proteinExistence type="predicted"/>
<dbReference type="Proteomes" id="UP000021053">
    <property type="component" value="Unassembled WGS sequence"/>
</dbReference>
<evidence type="ECO:0000313" key="2">
    <source>
        <dbReference type="Proteomes" id="UP000021053"/>
    </source>
</evidence>
<dbReference type="OrthoDB" id="3294592at2"/>
<gene>
    <name evidence="1" type="ORF">CryarDRAFT_3068</name>
</gene>
<dbReference type="PATRIC" id="fig|927661.3.peg.3027"/>